<evidence type="ECO:0000256" key="1">
    <source>
        <dbReference type="SAM" id="MobiDB-lite"/>
    </source>
</evidence>
<gene>
    <name evidence="2" type="ORF">O181_034795</name>
</gene>
<comment type="caution">
    <text evidence="2">The sequence shown here is derived from an EMBL/GenBank/DDBJ whole genome shotgun (WGS) entry which is preliminary data.</text>
</comment>
<name>A0A9Q3D5Q4_9BASI</name>
<organism evidence="2 3">
    <name type="scientific">Austropuccinia psidii MF-1</name>
    <dbReference type="NCBI Taxonomy" id="1389203"/>
    <lineage>
        <taxon>Eukaryota</taxon>
        <taxon>Fungi</taxon>
        <taxon>Dikarya</taxon>
        <taxon>Basidiomycota</taxon>
        <taxon>Pucciniomycotina</taxon>
        <taxon>Pucciniomycetes</taxon>
        <taxon>Pucciniales</taxon>
        <taxon>Sphaerophragmiaceae</taxon>
        <taxon>Austropuccinia</taxon>
    </lineage>
</organism>
<keyword evidence="3" id="KW-1185">Reference proteome</keyword>
<feature type="region of interest" description="Disordered" evidence="1">
    <location>
        <begin position="36"/>
        <end position="126"/>
    </location>
</feature>
<feature type="compositionally biased region" description="Polar residues" evidence="1">
    <location>
        <begin position="115"/>
        <end position="126"/>
    </location>
</feature>
<dbReference type="Proteomes" id="UP000765509">
    <property type="component" value="Unassembled WGS sequence"/>
</dbReference>
<reference evidence="2" key="1">
    <citation type="submission" date="2021-03" db="EMBL/GenBank/DDBJ databases">
        <title>Draft genome sequence of rust myrtle Austropuccinia psidii MF-1, a brazilian biotype.</title>
        <authorList>
            <person name="Quecine M.C."/>
            <person name="Pachon D.M.R."/>
            <person name="Bonatelli M.L."/>
            <person name="Correr F.H."/>
            <person name="Franceschini L.M."/>
            <person name="Leite T.F."/>
            <person name="Margarido G.R.A."/>
            <person name="Almeida C.A."/>
            <person name="Ferrarezi J.A."/>
            <person name="Labate C.A."/>
        </authorList>
    </citation>
    <scope>NUCLEOTIDE SEQUENCE</scope>
    <source>
        <strain evidence="2">MF-1</strain>
    </source>
</reference>
<dbReference type="EMBL" id="AVOT02012905">
    <property type="protein sequence ID" value="MBW0495080.1"/>
    <property type="molecule type" value="Genomic_DNA"/>
</dbReference>
<evidence type="ECO:0000313" key="3">
    <source>
        <dbReference type="Proteomes" id="UP000765509"/>
    </source>
</evidence>
<accession>A0A9Q3D5Q4</accession>
<evidence type="ECO:0000313" key="2">
    <source>
        <dbReference type="EMBL" id="MBW0495080.1"/>
    </source>
</evidence>
<dbReference type="AlphaFoldDB" id="A0A9Q3D5Q4"/>
<protein>
    <submittedName>
        <fullName evidence="2">Uncharacterized protein</fullName>
    </submittedName>
</protein>
<feature type="compositionally biased region" description="Basic and acidic residues" evidence="1">
    <location>
        <begin position="58"/>
        <end position="71"/>
    </location>
</feature>
<proteinExistence type="predicted"/>
<feature type="compositionally biased region" description="Polar residues" evidence="1">
    <location>
        <begin position="1"/>
        <end position="13"/>
    </location>
</feature>
<sequence>MEDARASTSSQRPESFPVRNNRDIPVLLQELVYGSKEEGVGTSSKSLNRQNELLYSSEEIHGARKDRRTSEGLDTYFLQGKSTRDKSLVENQSMLSEDQKELAQGKENSPVEAPQASTSKGAKQGQ</sequence>
<feature type="region of interest" description="Disordered" evidence="1">
    <location>
        <begin position="1"/>
        <end position="22"/>
    </location>
</feature>
<feature type="compositionally biased region" description="Polar residues" evidence="1">
    <location>
        <begin position="41"/>
        <end position="54"/>
    </location>
</feature>